<keyword evidence="2" id="KW-1185">Reference proteome</keyword>
<dbReference type="EMBL" id="VSRR010078069">
    <property type="protein sequence ID" value="MPC88526.1"/>
    <property type="molecule type" value="Genomic_DNA"/>
</dbReference>
<comment type="caution">
    <text evidence="1">The sequence shown here is derived from an EMBL/GenBank/DDBJ whole genome shotgun (WGS) entry which is preliminary data.</text>
</comment>
<protein>
    <submittedName>
        <fullName evidence="1">Uncharacterized protein</fullName>
    </submittedName>
</protein>
<sequence length="80" mass="9288">MYLKTITNSHHITLPYITITSPHHHTTHMITTITTHHQHFTIILFHHTTLATPSHLPHSITILHRTPHPRRSPASPEHPR</sequence>
<evidence type="ECO:0000313" key="2">
    <source>
        <dbReference type="Proteomes" id="UP000324222"/>
    </source>
</evidence>
<dbReference type="Proteomes" id="UP000324222">
    <property type="component" value="Unassembled WGS sequence"/>
</dbReference>
<evidence type="ECO:0000313" key="1">
    <source>
        <dbReference type="EMBL" id="MPC88526.1"/>
    </source>
</evidence>
<name>A0A5B7J3H0_PORTR</name>
<gene>
    <name evidence="1" type="ORF">E2C01_083432</name>
</gene>
<accession>A0A5B7J3H0</accession>
<reference evidence="1 2" key="1">
    <citation type="submission" date="2019-05" db="EMBL/GenBank/DDBJ databases">
        <title>Another draft genome of Portunus trituberculatus and its Hox gene families provides insights of decapod evolution.</title>
        <authorList>
            <person name="Jeong J.-H."/>
            <person name="Song I."/>
            <person name="Kim S."/>
            <person name="Choi T."/>
            <person name="Kim D."/>
            <person name="Ryu S."/>
            <person name="Kim W."/>
        </authorList>
    </citation>
    <scope>NUCLEOTIDE SEQUENCE [LARGE SCALE GENOMIC DNA]</scope>
    <source>
        <tissue evidence="1">Muscle</tissue>
    </source>
</reference>
<proteinExistence type="predicted"/>
<organism evidence="1 2">
    <name type="scientific">Portunus trituberculatus</name>
    <name type="common">Swimming crab</name>
    <name type="synonym">Neptunus trituberculatus</name>
    <dbReference type="NCBI Taxonomy" id="210409"/>
    <lineage>
        <taxon>Eukaryota</taxon>
        <taxon>Metazoa</taxon>
        <taxon>Ecdysozoa</taxon>
        <taxon>Arthropoda</taxon>
        <taxon>Crustacea</taxon>
        <taxon>Multicrustacea</taxon>
        <taxon>Malacostraca</taxon>
        <taxon>Eumalacostraca</taxon>
        <taxon>Eucarida</taxon>
        <taxon>Decapoda</taxon>
        <taxon>Pleocyemata</taxon>
        <taxon>Brachyura</taxon>
        <taxon>Eubrachyura</taxon>
        <taxon>Portunoidea</taxon>
        <taxon>Portunidae</taxon>
        <taxon>Portuninae</taxon>
        <taxon>Portunus</taxon>
    </lineage>
</organism>
<dbReference type="AlphaFoldDB" id="A0A5B7J3H0"/>